<dbReference type="SUPFAM" id="SSF52317">
    <property type="entry name" value="Class I glutamine amidotransferase-like"/>
    <property type="match status" value="1"/>
</dbReference>
<dbReference type="Proteomes" id="UP001221142">
    <property type="component" value="Unassembled WGS sequence"/>
</dbReference>
<comment type="caution">
    <text evidence="2">The sequence shown here is derived from an EMBL/GenBank/DDBJ whole genome shotgun (WGS) entry which is preliminary data.</text>
</comment>
<dbReference type="Gene3D" id="3.40.50.880">
    <property type="match status" value="1"/>
</dbReference>
<evidence type="ECO:0000313" key="2">
    <source>
        <dbReference type="EMBL" id="KAJ7647996.1"/>
    </source>
</evidence>
<dbReference type="PANTHER" id="PTHR43130:SF15">
    <property type="entry name" value="THIJ_PFPI FAMILY PROTEIN (AFU_ORTHOLOGUE AFUA_5G14240)"/>
    <property type="match status" value="1"/>
</dbReference>
<dbReference type="EMBL" id="JARKIF010000002">
    <property type="protein sequence ID" value="KAJ7647996.1"/>
    <property type="molecule type" value="Genomic_DNA"/>
</dbReference>
<dbReference type="PANTHER" id="PTHR43130">
    <property type="entry name" value="ARAC-FAMILY TRANSCRIPTIONAL REGULATOR"/>
    <property type="match status" value="1"/>
</dbReference>
<dbReference type="CDD" id="cd03139">
    <property type="entry name" value="GATase1_PfpI_2"/>
    <property type="match status" value="1"/>
</dbReference>
<protein>
    <submittedName>
        <fullName evidence="2">Class I glutamine amidotransferase-like protein</fullName>
    </submittedName>
</protein>
<dbReference type="Pfam" id="PF01965">
    <property type="entry name" value="DJ-1_PfpI"/>
    <property type="match status" value="1"/>
</dbReference>
<evidence type="ECO:0000259" key="1">
    <source>
        <dbReference type="Pfam" id="PF01965"/>
    </source>
</evidence>
<sequence length="227" mass="24486">MTSSLTIAVCICDDVFLSDFITPMELISTLNEDHTRLGLKEAPPVRVEIDYLAPTMDPVRAMRRLAPTINPTLTYASALAAGKQFDILWLPAGKGPDGQGRHTIPDEEIAFIAQQALGAKYVMSVCTGSFQLALAGALSGKRATTNKSDYHLVTASTPKDIQWVPSARWVVDGNVWTSSGVTAGSDMAVAFLAHIAGVEFARTVRGIFEIPEVTEKDDPFAAWYGLV</sequence>
<keyword evidence="3" id="KW-1185">Reference proteome</keyword>
<accession>A0AAD7CGJ4</accession>
<organism evidence="2 3">
    <name type="scientific">Roridomyces roridus</name>
    <dbReference type="NCBI Taxonomy" id="1738132"/>
    <lineage>
        <taxon>Eukaryota</taxon>
        <taxon>Fungi</taxon>
        <taxon>Dikarya</taxon>
        <taxon>Basidiomycota</taxon>
        <taxon>Agaricomycotina</taxon>
        <taxon>Agaricomycetes</taxon>
        <taxon>Agaricomycetidae</taxon>
        <taxon>Agaricales</taxon>
        <taxon>Marasmiineae</taxon>
        <taxon>Mycenaceae</taxon>
        <taxon>Roridomyces</taxon>
    </lineage>
</organism>
<name>A0AAD7CGJ4_9AGAR</name>
<keyword evidence="2" id="KW-0315">Glutamine amidotransferase</keyword>
<feature type="domain" description="DJ-1/PfpI" evidence="1">
    <location>
        <begin position="7"/>
        <end position="192"/>
    </location>
</feature>
<dbReference type="InterPro" id="IPR052158">
    <property type="entry name" value="INH-QAR"/>
</dbReference>
<dbReference type="AlphaFoldDB" id="A0AAD7CGJ4"/>
<reference evidence="2" key="1">
    <citation type="submission" date="2023-03" db="EMBL/GenBank/DDBJ databases">
        <title>Massive genome expansion in bonnet fungi (Mycena s.s.) driven by repeated elements and novel gene families across ecological guilds.</title>
        <authorList>
            <consortium name="Lawrence Berkeley National Laboratory"/>
            <person name="Harder C.B."/>
            <person name="Miyauchi S."/>
            <person name="Viragh M."/>
            <person name="Kuo A."/>
            <person name="Thoen E."/>
            <person name="Andreopoulos B."/>
            <person name="Lu D."/>
            <person name="Skrede I."/>
            <person name="Drula E."/>
            <person name="Henrissat B."/>
            <person name="Morin E."/>
            <person name="Kohler A."/>
            <person name="Barry K."/>
            <person name="LaButti K."/>
            <person name="Morin E."/>
            <person name="Salamov A."/>
            <person name="Lipzen A."/>
            <person name="Mereny Z."/>
            <person name="Hegedus B."/>
            <person name="Baldrian P."/>
            <person name="Stursova M."/>
            <person name="Weitz H."/>
            <person name="Taylor A."/>
            <person name="Grigoriev I.V."/>
            <person name="Nagy L.G."/>
            <person name="Martin F."/>
            <person name="Kauserud H."/>
        </authorList>
    </citation>
    <scope>NUCLEOTIDE SEQUENCE</scope>
    <source>
        <strain evidence="2">9284</strain>
    </source>
</reference>
<dbReference type="InterPro" id="IPR002818">
    <property type="entry name" value="DJ-1/PfpI"/>
</dbReference>
<gene>
    <name evidence="2" type="ORF">FB45DRAFT_987448</name>
</gene>
<evidence type="ECO:0000313" key="3">
    <source>
        <dbReference type="Proteomes" id="UP001221142"/>
    </source>
</evidence>
<dbReference type="InterPro" id="IPR029062">
    <property type="entry name" value="Class_I_gatase-like"/>
</dbReference>
<proteinExistence type="predicted"/>